<accession>N1QUW9</accession>
<feature type="compositionally biased region" description="Basic residues" evidence="1">
    <location>
        <begin position="92"/>
        <end position="101"/>
    </location>
</feature>
<dbReference type="AlphaFoldDB" id="N1QUW9"/>
<protein>
    <submittedName>
        <fullName evidence="2">Uncharacterized protein</fullName>
    </submittedName>
</protein>
<feature type="region of interest" description="Disordered" evidence="1">
    <location>
        <begin position="49"/>
        <end position="109"/>
    </location>
</feature>
<feature type="compositionally biased region" description="Low complexity" evidence="1">
    <location>
        <begin position="49"/>
        <end position="65"/>
    </location>
</feature>
<sequence length="532" mass="59793">MDAWVLGGVVAYRSIIKFDELNVWRSASWCSILPTNLLGHRRPSNLPGLPLAGPAAASRLPSSSSPQPPRPGRQPPPRTACTSKQATARRSAWIRRPRTSSRRSSAASRRAAWPRAAACARGGAPSSTPTACSARICSRPRATASSTRPVPITSSCLLRADLLPLTVDGIFYETCPYNIPMLFSSPATGRRVTGKLDYLDWPLNDVFPIMDCCNGLLLMCDHVVNPATRQWVRLPPLPPSCTAAGCTRCSNENRYLAYDPALSPHYEVFLIPNIPFKLPTGHICMHICDDDDESVSAMEWPPSPYIVHVFSSKTGCWKERPLLREGEAAGTVADVKAVYHTVSFFLYAAYWKDALYVRCEEEFLMRINLLHDGNKGYTVPRIGKSEKGVYCAFGVDRNTFQIWFLDESHGQMEWALRNVIDLQRVVEIYPANHVDGPYWVVQSEDQMDLVLKNGINLQPAHDNDKAMTEGDFDWDTDNEYVVSTDDWDDKGGYRDYFYCLGFHPYKEVVFFHGAFRTVAYNLIPAKFYTWVR</sequence>
<feature type="compositionally biased region" description="Pro residues" evidence="1">
    <location>
        <begin position="66"/>
        <end position="78"/>
    </location>
</feature>
<dbReference type="EnsemblPlants" id="EMT13487">
    <property type="protein sequence ID" value="EMT13487"/>
    <property type="gene ID" value="F775_19931"/>
</dbReference>
<dbReference type="PANTHER" id="PTHR34591">
    <property type="entry name" value="OS03G0653100 PROTEIN-RELATED"/>
    <property type="match status" value="1"/>
</dbReference>
<dbReference type="PANTHER" id="PTHR34591:SF35">
    <property type="entry name" value="F-BOX DOMAIN-CONTAINING PROTEIN"/>
    <property type="match status" value="1"/>
</dbReference>
<evidence type="ECO:0000313" key="2">
    <source>
        <dbReference type="EnsemblPlants" id="EMT13487"/>
    </source>
</evidence>
<name>N1QUW9_AEGTA</name>
<proteinExistence type="predicted"/>
<organism evidence="2">
    <name type="scientific">Aegilops tauschii</name>
    <name type="common">Tausch's goatgrass</name>
    <name type="synonym">Aegilops squarrosa</name>
    <dbReference type="NCBI Taxonomy" id="37682"/>
    <lineage>
        <taxon>Eukaryota</taxon>
        <taxon>Viridiplantae</taxon>
        <taxon>Streptophyta</taxon>
        <taxon>Embryophyta</taxon>
        <taxon>Tracheophyta</taxon>
        <taxon>Spermatophyta</taxon>
        <taxon>Magnoliopsida</taxon>
        <taxon>Liliopsida</taxon>
        <taxon>Poales</taxon>
        <taxon>Poaceae</taxon>
        <taxon>BOP clade</taxon>
        <taxon>Pooideae</taxon>
        <taxon>Triticodae</taxon>
        <taxon>Triticeae</taxon>
        <taxon>Triticinae</taxon>
        <taxon>Aegilops</taxon>
    </lineage>
</organism>
<evidence type="ECO:0000256" key="1">
    <source>
        <dbReference type="SAM" id="MobiDB-lite"/>
    </source>
</evidence>
<reference evidence="2" key="1">
    <citation type="submission" date="2015-06" db="UniProtKB">
        <authorList>
            <consortium name="EnsemblPlants"/>
        </authorList>
    </citation>
    <scope>IDENTIFICATION</scope>
</reference>